<evidence type="ECO:0000313" key="1">
    <source>
        <dbReference type="EMBL" id="BAM21064.1"/>
    </source>
</evidence>
<dbReference type="InterPro" id="IPR027417">
    <property type="entry name" value="P-loop_NTPase"/>
</dbReference>
<protein>
    <submittedName>
        <fullName evidence="1">Sulfotransferase</fullName>
    </submittedName>
</protein>
<dbReference type="Gene3D" id="3.40.50.300">
    <property type="entry name" value="P-loop containing nucleotide triphosphate hydrolases"/>
    <property type="match status" value="1"/>
</dbReference>
<dbReference type="Pfam" id="PF13469">
    <property type="entry name" value="Sulfotransfer_3"/>
    <property type="match status" value="1"/>
</dbReference>
<keyword evidence="1" id="KW-0808">Transferase</keyword>
<accession>I4DT24</accession>
<sequence length="376" mass="41106">MRVNAEWAAAAPSPRAFGLAYERKEVSVHTDKLTFVVGTGRCGSTALSAVVNLHPDVLSLNELFASVSDPAVLTEEPLSGAEFWGFLTRPNRVSDSLIRNGAPPSEFLYNRHPEWRYSAATTGIPAISMMVLPHLTDDPDGLLDELEPEVNSWPSRPAPLQWQALFATLAARFGGPGAVVERSGLSLGRVPQLRALFPQARFVHLFRNGPDCALSMSRHIAFRMLPMLWEMAQRCGLESPYELTPEHAAQLPPDLAPLLTEHYDPALVLDRPIPLAAFGAMWSQWIVDGVRHLEELPADIRTALSYERLLEEPRKELTRLAEFIGVEARPDWLDAATALLDGDGRCGSALALPPAELDALRESCTAGNEALAGQGL</sequence>
<gene>
    <name evidence="2" type="primary">medB</name>
</gene>
<dbReference type="GO" id="GO:0016740">
    <property type="term" value="F:transferase activity"/>
    <property type="evidence" value="ECO:0007669"/>
    <property type="project" value="UniProtKB-KW"/>
</dbReference>
<reference evidence="2" key="2">
    <citation type="journal article" date="2017" name="Angew. Chem. Int. Ed. Engl.">
        <title>Characterization of Giant Modular PKSs Provides Insight into Genetic Mechanism for Structural Diversification of Aminopolyol Polyketides.</title>
        <authorList>
            <person name="Zhang L."/>
            <person name="Hashimoto T."/>
            <person name="Qin B."/>
            <person name="Hashimoto J."/>
            <person name="Kozone I."/>
            <person name="Kawahara I."/>
            <person name="Okada M."/>
            <person name="Awakawa T."/>
            <person name="Ito T."/>
            <person name="Asakawa Y."/>
            <person name="Ueki M."/>
            <person name="Takahashi S."/>
            <person name="Osada H."/>
            <person name="Wakimoto T."/>
            <person name="Ikeda H."/>
            <person name="Shin-ya K."/>
            <person name="Abe I."/>
        </authorList>
    </citation>
    <scope>NUCLEOTIDE SEQUENCE</scope>
    <source>
        <strain evidence="2">NBRC 12747</strain>
    </source>
</reference>
<dbReference type="EMBL" id="LC208005">
    <property type="protein sequence ID" value="BAW35627.1"/>
    <property type="molecule type" value="Genomic_DNA"/>
</dbReference>
<dbReference type="AlphaFoldDB" id="I4DT24"/>
<reference evidence="1" key="1">
    <citation type="submission" date="2012-06" db="EMBL/GenBank/DDBJ databases">
        <title>Biosynthetic Pathway for Highly Structural Diversity of a Common Dilactone Core in Antimycin Production.</title>
        <authorList>
            <person name="Yan Y."/>
            <person name="Zhang L."/>
            <person name="Ito T."/>
            <person name="Qu X."/>
            <person name="Asakawa Y."/>
            <person name="Awakawa T."/>
            <person name="Abe I."/>
            <person name="Liu W."/>
        </authorList>
    </citation>
    <scope>NUCLEOTIDE SEQUENCE</scope>
    <source>
        <strain evidence="1">NBRC 12747</strain>
    </source>
</reference>
<name>I4DT24_9ACTN</name>
<dbReference type="SUPFAM" id="SSF52540">
    <property type="entry name" value="P-loop containing nucleoside triphosphate hydrolases"/>
    <property type="match status" value="1"/>
</dbReference>
<organism evidence="1">
    <name type="scientific">Streptomyces blastmyceticus</name>
    <dbReference type="NCBI Taxonomy" id="68180"/>
    <lineage>
        <taxon>Bacteria</taxon>
        <taxon>Bacillati</taxon>
        <taxon>Actinomycetota</taxon>
        <taxon>Actinomycetes</taxon>
        <taxon>Kitasatosporales</taxon>
        <taxon>Streptomycetaceae</taxon>
        <taxon>Streptomyces</taxon>
    </lineage>
</organism>
<evidence type="ECO:0000313" key="2">
    <source>
        <dbReference type="EMBL" id="BAW35627.1"/>
    </source>
</evidence>
<proteinExistence type="predicted"/>
<dbReference type="EMBL" id="AB727666">
    <property type="protein sequence ID" value="BAM21064.1"/>
    <property type="molecule type" value="Genomic_DNA"/>
</dbReference>